<feature type="compositionally biased region" description="Acidic residues" evidence="1">
    <location>
        <begin position="566"/>
        <end position="577"/>
    </location>
</feature>
<gene>
    <name evidence="3" type="ORF">JR316_004306</name>
</gene>
<feature type="domain" description="DUF6532" evidence="2">
    <location>
        <begin position="320"/>
        <end position="513"/>
    </location>
</feature>
<feature type="compositionally biased region" description="Basic and acidic residues" evidence="1">
    <location>
        <begin position="113"/>
        <end position="132"/>
    </location>
</feature>
<feature type="compositionally biased region" description="Acidic residues" evidence="1">
    <location>
        <begin position="156"/>
        <end position="169"/>
    </location>
</feature>
<protein>
    <recommendedName>
        <fullName evidence="2">DUF6532 domain-containing protein</fullName>
    </recommendedName>
</protein>
<evidence type="ECO:0000256" key="1">
    <source>
        <dbReference type="SAM" id="MobiDB-lite"/>
    </source>
</evidence>
<organism evidence="3">
    <name type="scientific">Psilocybe cubensis</name>
    <name type="common">Psychedelic mushroom</name>
    <name type="synonym">Stropharia cubensis</name>
    <dbReference type="NCBI Taxonomy" id="181762"/>
    <lineage>
        <taxon>Eukaryota</taxon>
        <taxon>Fungi</taxon>
        <taxon>Dikarya</taxon>
        <taxon>Basidiomycota</taxon>
        <taxon>Agaricomycotina</taxon>
        <taxon>Agaricomycetes</taxon>
        <taxon>Agaricomycetidae</taxon>
        <taxon>Agaricales</taxon>
        <taxon>Agaricineae</taxon>
        <taxon>Strophariaceae</taxon>
        <taxon>Psilocybe</taxon>
    </lineage>
</organism>
<dbReference type="AlphaFoldDB" id="A0A8H8CMC2"/>
<dbReference type="InterPro" id="IPR045341">
    <property type="entry name" value="DUF6532"/>
</dbReference>
<dbReference type="OrthoDB" id="3192693at2759"/>
<dbReference type="EMBL" id="JAFIQS010000004">
    <property type="protein sequence ID" value="KAG5169924.1"/>
    <property type="molecule type" value="Genomic_DNA"/>
</dbReference>
<name>A0A8H8CMC2_PSICU</name>
<feature type="compositionally biased region" description="Basic and acidic residues" evidence="1">
    <location>
        <begin position="30"/>
        <end position="43"/>
    </location>
</feature>
<feature type="compositionally biased region" description="Basic residues" evidence="1">
    <location>
        <begin position="69"/>
        <end position="79"/>
    </location>
</feature>
<evidence type="ECO:0000313" key="3">
    <source>
        <dbReference type="EMBL" id="KAG5169924.1"/>
    </source>
</evidence>
<feature type="compositionally biased region" description="Acidic residues" evidence="1">
    <location>
        <begin position="15"/>
        <end position="29"/>
    </location>
</feature>
<sequence length="577" mass="64078">MAPRAAQVSTAEAENLGEPDTDEYHDPEDQEAHTSDSGPKESDAATMSEDEVDQEDARASTPVPVPPPKRGRGRPKKKLVSIAASDEEHAPTGPAKSQGPAKRTKRQSKPTMKKSDAAHTAPEKDQLEKELSRIQNQYKALKKAMAAQKHNGGSQQDDDAENESEEEMFDNPNSFSSSVKVVPYTHTEKENRPPLIRVKPQAAHAGKLSKRLSPHAYKALPPVQAHSAHPMEDVHDTPTIHGPTKPGKRSRDDDDDATGAQKRSRNDVQDDSDEEHPEREHGATGEKPMIPQLKEGVVLIPGRRLKASDYEDVARALINRAAHEFEVLVSTQNSLPSSELRFQWAERCWRNACLASQENYAITEGISSIASLRRRPSRIRGHALTIIRSLVVNLFGFKKGTKSSTIAHNRDLYTLLKTDAAFHYKNPHNKTGHTRGKIITETIEAIWFDGLTGPGVIYAAHFNPIPLETLALVLTVIDFCLDEWSSGTFTKAHMWAKLIFERHNAFREVLKTWEAINKDVVLAIRKKMYKHACQHAGLAPPSSMPTLTVEDIARVRQELDGHSGETDSEDDDNGMEE</sequence>
<comment type="caution">
    <text evidence="3">The sequence shown here is derived from an EMBL/GenBank/DDBJ whole genome shotgun (WGS) entry which is preliminary data.</text>
</comment>
<feature type="compositionally biased region" description="Basic residues" evidence="1">
    <location>
        <begin position="102"/>
        <end position="112"/>
    </location>
</feature>
<proteinExistence type="predicted"/>
<evidence type="ECO:0000259" key="2">
    <source>
        <dbReference type="Pfam" id="PF20149"/>
    </source>
</evidence>
<reference evidence="3" key="1">
    <citation type="submission" date="2021-02" db="EMBL/GenBank/DDBJ databases">
        <title>Psilocybe cubensis genome.</title>
        <authorList>
            <person name="Mckernan K.J."/>
            <person name="Crawford S."/>
            <person name="Trippe A."/>
            <person name="Kane L.T."/>
            <person name="Mclaughlin S."/>
        </authorList>
    </citation>
    <scope>NUCLEOTIDE SEQUENCE [LARGE SCALE GENOMIC DNA]</scope>
    <source>
        <strain evidence="3">MGC-MH-2018</strain>
    </source>
</reference>
<feature type="compositionally biased region" description="Basic and acidic residues" evidence="1">
    <location>
        <begin position="229"/>
        <end position="238"/>
    </location>
</feature>
<feature type="region of interest" description="Disordered" evidence="1">
    <location>
        <begin position="1"/>
        <end position="293"/>
    </location>
</feature>
<accession>A0A8H8CMC2</accession>
<feature type="region of interest" description="Disordered" evidence="1">
    <location>
        <begin position="558"/>
        <end position="577"/>
    </location>
</feature>
<dbReference type="Pfam" id="PF20149">
    <property type="entry name" value="DUF6532"/>
    <property type="match status" value="1"/>
</dbReference>